<dbReference type="GO" id="GO:0016757">
    <property type="term" value="F:glycosyltransferase activity"/>
    <property type="evidence" value="ECO:0007669"/>
    <property type="project" value="UniProtKB-KW"/>
</dbReference>
<dbReference type="EMBL" id="CP065673">
    <property type="protein sequence ID" value="QPS22001.1"/>
    <property type="molecule type" value="Genomic_DNA"/>
</dbReference>
<reference evidence="2 5" key="2">
    <citation type="submission" date="2020-12" db="EMBL/GenBank/DDBJ databases">
        <title>FDA dAtabase for Regulatory Grade micrObial Sequences (FDA-ARGOS): Supporting development and validation of Infectious Disease Dx tests.</title>
        <authorList>
            <person name="Sproer C."/>
            <person name="Gronow S."/>
            <person name="Severitt S."/>
            <person name="Schroder I."/>
            <person name="Tallon L."/>
            <person name="Sadzewicz L."/>
            <person name="Zhao X."/>
            <person name="Boylan J."/>
            <person name="Ott S."/>
            <person name="Bowen H."/>
            <person name="Vavikolanu K."/>
            <person name="Mehta A."/>
            <person name="Aluvathingal J."/>
            <person name="Nadendla S."/>
            <person name="Lowell S."/>
            <person name="Myers T."/>
            <person name="Yan Y."/>
            <person name="Sichtig H."/>
        </authorList>
    </citation>
    <scope>NUCLEOTIDE SEQUENCE [LARGE SCALE GENOMIC DNA]</scope>
    <source>
        <strain evidence="2 5">FDAARGOS_907</strain>
    </source>
</reference>
<keyword evidence="3" id="KW-0315">Glutamine amidotransferase</keyword>
<name>A0A2X4U400_SERPL</name>
<dbReference type="SUPFAM" id="SSF52317">
    <property type="entry name" value="Class I glutamine amidotransferase-like"/>
    <property type="match status" value="1"/>
</dbReference>
<keyword evidence="3" id="KW-0328">Glycosyltransferase</keyword>
<dbReference type="PANTHER" id="PTHR43235">
    <property type="entry name" value="GLUTAMINE AMIDOTRANSFERASE PB2B2.05-RELATED"/>
    <property type="match status" value="1"/>
</dbReference>
<dbReference type="InterPro" id="IPR029062">
    <property type="entry name" value="Class_I_gatase-like"/>
</dbReference>
<dbReference type="GO" id="GO:0006598">
    <property type="term" value="P:polyamine catabolic process"/>
    <property type="evidence" value="ECO:0007669"/>
    <property type="project" value="TreeGrafter"/>
</dbReference>
<dbReference type="InterPro" id="IPR044668">
    <property type="entry name" value="PuuD-like"/>
</dbReference>
<evidence type="ECO:0000313" key="5">
    <source>
        <dbReference type="Proteomes" id="UP000594967"/>
    </source>
</evidence>
<dbReference type="InterPro" id="IPR017926">
    <property type="entry name" value="GATASE"/>
</dbReference>
<proteinExistence type="predicted"/>
<keyword evidence="5" id="KW-1185">Reference proteome</keyword>
<evidence type="ECO:0000259" key="1">
    <source>
        <dbReference type="Pfam" id="PF00117"/>
    </source>
</evidence>
<dbReference type="PANTHER" id="PTHR43235:SF1">
    <property type="entry name" value="GLUTAMINE AMIDOTRANSFERASE PB2B2.05-RELATED"/>
    <property type="match status" value="1"/>
</dbReference>
<organism evidence="3 4">
    <name type="scientific">Serratia plymuthica</name>
    <dbReference type="NCBI Taxonomy" id="82996"/>
    <lineage>
        <taxon>Bacteria</taxon>
        <taxon>Pseudomonadati</taxon>
        <taxon>Pseudomonadota</taxon>
        <taxon>Gammaproteobacteria</taxon>
        <taxon>Enterobacterales</taxon>
        <taxon>Yersiniaceae</taxon>
        <taxon>Serratia</taxon>
    </lineage>
</organism>
<evidence type="ECO:0000313" key="2">
    <source>
        <dbReference type="EMBL" id="QPS22001.1"/>
    </source>
</evidence>
<dbReference type="Gene3D" id="3.40.50.880">
    <property type="match status" value="1"/>
</dbReference>
<dbReference type="EC" id="2.4.2.-" evidence="3"/>
<evidence type="ECO:0000313" key="4">
    <source>
        <dbReference type="Proteomes" id="UP000248897"/>
    </source>
</evidence>
<dbReference type="PROSITE" id="PS51273">
    <property type="entry name" value="GATASE_TYPE_1"/>
    <property type="match status" value="1"/>
</dbReference>
<gene>
    <name evidence="2" type="ORF">I6G64_06250</name>
    <name evidence="3" type="ORF">NCTC12961_01516</name>
</gene>
<dbReference type="Pfam" id="PF00117">
    <property type="entry name" value="GATase"/>
    <property type="match status" value="1"/>
</dbReference>
<dbReference type="Proteomes" id="UP000248897">
    <property type="component" value="Chromosome 1"/>
</dbReference>
<dbReference type="Proteomes" id="UP000594967">
    <property type="component" value="Chromosome"/>
</dbReference>
<keyword evidence="2" id="KW-0378">Hydrolase</keyword>
<accession>A0A2X4U400</accession>
<dbReference type="EMBL" id="LS483469">
    <property type="protein sequence ID" value="SQI33771.1"/>
    <property type="molecule type" value="Genomic_DNA"/>
</dbReference>
<keyword evidence="3" id="KW-0808">Transferase</keyword>
<evidence type="ECO:0000313" key="3">
    <source>
        <dbReference type="EMBL" id="SQI33771.1"/>
    </source>
</evidence>
<reference evidence="3 4" key="1">
    <citation type="submission" date="2018-06" db="EMBL/GenBank/DDBJ databases">
        <authorList>
            <consortium name="Pathogen Informatics"/>
            <person name="Doyle S."/>
        </authorList>
    </citation>
    <scope>NUCLEOTIDE SEQUENCE [LARGE SCALE GENOMIC DNA]</scope>
    <source>
        <strain evidence="3 4">NCTC12961</strain>
    </source>
</reference>
<protein>
    <submittedName>
        <fullName evidence="2">Gamma-glutamyl-gamma-aminobutyrate hydrolase family protein</fullName>
    </submittedName>
    <submittedName>
        <fullName evidence="3">Glutamine amidotransferase Rv2859c</fullName>
        <ecNumber evidence="3">2.4.2.-</ecNumber>
    </submittedName>
</protein>
<sequence>MKLIAITSREINGPRNDEKMDALDTRLIFFIKNINMMPVILPNEPALCNALLDRISPDGFILSGGGDISACTGTRTRRDQMEEGILLWASQHHRPVLGVCRGFQVMLAAAGLDLHRVTGHVGAGHSIEGTITGHVNSYHDYACVAENAHVSVLARAPDGIIEAATFRGQKRMGIMWHPEREPEFKERDVQIIRDFFSGEL</sequence>
<dbReference type="AlphaFoldDB" id="A0A2X4U400"/>
<dbReference type="GO" id="GO:0033969">
    <property type="term" value="F:gamma-glutamyl-gamma-aminobutyrate hydrolase activity"/>
    <property type="evidence" value="ECO:0007669"/>
    <property type="project" value="TreeGrafter"/>
</dbReference>
<dbReference type="GO" id="GO:0005829">
    <property type="term" value="C:cytosol"/>
    <property type="evidence" value="ECO:0007669"/>
    <property type="project" value="TreeGrafter"/>
</dbReference>
<feature type="domain" description="Glutamine amidotransferase" evidence="1">
    <location>
        <begin position="53"/>
        <end position="196"/>
    </location>
</feature>
<dbReference type="RefSeq" id="WP_063202531.1">
    <property type="nucleotide sequence ID" value="NZ_CAMITG010000006.1"/>
</dbReference>